<dbReference type="InterPro" id="IPR047926">
    <property type="entry name" value="Ni_dep_LarA"/>
</dbReference>
<reference evidence="2 3" key="1">
    <citation type="submission" date="2019-03" db="EMBL/GenBank/DDBJ databases">
        <title>Metabolic potential of uncultured bacteria and archaea associated with petroleum seepage in deep-sea sediments.</title>
        <authorList>
            <person name="Dong X."/>
            <person name="Hubert C."/>
        </authorList>
    </citation>
    <scope>NUCLEOTIDE SEQUENCE [LARGE SCALE GENOMIC DNA]</scope>
    <source>
        <strain evidence="2">E29_bin52</strain>
    </source>
</reference>
<comment type="caution">
    <text evidence="2">The sequence shown here is derived from an EMBL/GenBank/DDBJ whole genome shotgun (WGS) entry which is preliminary data.</text>
</comment>
<name>A0A523W387_UNCAE</name>
<dbReference type="EMBL" id="SOIZ01000243">
    <property type="protein sequence ID" value="TET61498.1"/>
    <property type="molecule type" value="Genomic_DNA"/>
</dbReference>
<accession>A0A523W387</accession>
<dbReference type="Proteomes" id="UP000319130">
    <property type="component" value="Unassembled WGS sequence"/>
</dbReference>
<sequence>MLAEARMFSKKNSSCFEMDTLGWKDVRLEHGKDFLVVRVPSRCDILKMRGAAALANPQQEIENALSKPIESRPVENIIASHKSPSETSVAIAVSDDTRPVPYNGEREDGILLPLLRRLERIGVKSKNIKIVVATGTHLSTSQEWKKEAFGEFINTRYKILDHDSSSSELSCLGSIDGIEVKINREFLKADIHIITGLVEPHFMAGFSGGRKAICPGLVNSETTHFFHSAEFMDNPNATNLVLKGNPCHDVASKVAHRARVDFSVNVTLNGEGKVTGVFAGHLDRAYYEAVAKARIQSAIPVKREYDIVLTQGGSVATNHYQAAKAAYGVIPVIKRGGIVILAAHNSSEEPVGKDDYIKVMETLAQTGPGGFTRVIKSSGWRFVPDQWQAQKWDQFFSKIGDFDGLIYCTTNIPPGNLKELPGKSGFELVGEKSVKIDEMLQKAIFYAIRKMERRTTGKPSIALVREGPYAVPAKGD</sequence>
<protein>
    <submittedName>
        <fullName evidence="2">Nickel-dependent lactate racemase</fullName>
    </submittedName>
</protein>
<dbReference type="InterPro" id="IPR018657">
    <property type="entry name" value="LarA-like_N"/>
</dbReference>
<evidence type="ECO:0000313" key="2">
    <source>
        <dbReference type="EMBL" id="TET61498.1"/>
    </source>
</evidence>
<dbReference type="PANTHER" id="PTHR33171:SF17">
    <property type="entry name" value="LARA-LIKE N-TERMINAL DOMAIN-CONTAINING PROTEIN"/>
    <property type="match status" value="1"/>
</dbReference>
<dbReference type="AlphaFoldDB" id="A0A523W387"/>
<evidence type="ECO:0000259" key="1">
    <source>
        <dbReference type="Pfam" id="PF09861"/>
    </source>
</evidence>
<feature type="domain" description="LarA-like N-terminal" evidence="1">
    <location>
        <begin position="42"/>
        <end position="237"/>
    </location>
</feature>
<organism evidence="2 3">
    <name type="scientific">Aerophobetes bacterium</name>
    <dbReference type="NCBI Taxonomy" id="2030807"/>
    <lineage>
        <taxon>Bacteria</taxon>
        <taxon>Candidatus Aerophobota</taxon>
    </lineage>
</organism>
<dbReference type="NCBIfam" id="NF033504">
    <property type="entry name" value="Ni_dep_LarA"/>
    <property type="match status" value="1"/>
</dbReference>
<dbReference type="GO" id="GO:0050043">
    <property type="term" value="F:lactate racemase activity"/>
    <property type="evidence" value="ECO:0007669"/>
    <property type="project" value="InterPro"/>
</dbReference>
<dbReference type="PANTHER" id="PTHR33171">
    <property type="entry name" value="LAR_N DOMAIN-CONTAINING PROTEIN"/>
    <property type="match status" value="1"/>
</dbReference>
<dbReference type="InterPro" id="IPR048068">
    <property type="entry name" value="LarA-like"/>
</dbReference>
<dbReference type="Pfam" id="PF09861">
    <property type="entry name" value="Lar_N"/>
    <property type="match status" value="1"/>
</dbReference>
<dbReference type="Gene3D" id="3.40.50.11440">
    <property type="match status" value="1"/>
</dbReference>
<gene>
    <name evidence="2" type="primary">larA</name>
    <name evidence="2" type="ORF">E3J48_05545</name>
</gene>
<dbReference type="InterPro" id="IPR043166">
    <property type="entry name" value="LarA-like_C"/>
</dbReference>
<proteinExistence type="predicted"/>
<evidence type="ECO:0000313" key="3">
    <source>
        <dbReference type="Proteomes" id="UP000319130"/>
    </source>
</evidence>
<dbReference type="Gene3D" id="3.90.226.30">
    <property type="match status" value="1"/>
</dbReference>